<dbReference type="AlphaFoldDB" id="A0AAN5YIK4"/>
<comment type="caution">
    <text evidence="6">The sequence shown here is derived from an EMBL/GenBank/DDBJ whole genome shotgun (WGS) entry which is preliminary data.</text>
</comment>
<keyword evidence="2 3" id="KW-0040">ANK repeat</keyword>
<accession>A0AAN5YIK4</accession>
<dbReference type="InterPro" id="IPR002110">
    <property type="entry name" value="Ankyrin_rpt"/>
</dbReference>
<gene>
    <name evidence="6" type="ORF">CNMCM8927_000696</name>
</gene>
<reference evidence="6" key="1">
    <citation type="journal article" date="2020" name="bioRxiv">
        <title>Genomic and phenotypic heterogeneity of clinical isolates of the human pathogens Aspergillus fumigatus, Aspergillus lentulus and Aspergillus fumigatiaffinis.</title>
        <authorList>
            <person name="dos Santos R.A.C."/>
            <person name="Steenwyk J.L."/>
            <person name="Rivero-Menendez O."/>
            <person name="Mead M.E."/>
            <person name="Silva L.P."/>
            <person name="Bastos R.W."/>
            <person name="Alastruey-Izquierdo A."/>
            <person name="Goldman G.H."/>
            <person name="Rokas A."/>
        </authorList>
    </citation>
    <scope>NUCLEOTIDE SEQUENCE</scope>
    <source>
        <strain evidence="6">CNM-CM8927</strain>
    </source>
</reference>
<evidence type="ECO:0000313" key="7">
    <source>
        <dbReference type="Proteomes" id="UP000649114"/>
    </source>
</evidence>
<dbReference type="PROSITE" id="PS50297">
    <property type="entry name" value="ANK_REP_REGION"/>
    <property type="match status" value="1"/>
</dbReference>
<dbReference type="PANTHER" id="PTHR24173:SF74">
    <property type="entry name" value="ANKYRIN REPEAT DOMAIN-CONTAINING PROTEIN 16"/>
    <property type="match status" value="1"/>
</dbReference>
<dbReference type="PROSITE" id="PS50088">
    <property type="entry name" value="ANK_REPEAT"/>
    <property type="match status" value="2"/>
</dbReference>
<feature type="region of interest" description="Disordered" evidence="5">
    <location>
        <begin position="811"/>
        <end position="834"/>
    </location>
</feature>
<dbReference type="Gene3D" id="1.25.40.20">
    <property type="entry name" value="Ankyrin repeat-containing domain"/>
    <property type="match status" value="1"/>
</dbReference>
<dbReference type="InterPro" id="IPR036770">
    <property type="entry name" value="Ankyrin_rpt-contain_sf"/>
</dbReference>
<reference evidence="6" key="2">
    <citation type="submission" date="2020-04" db="EMBL/GenBank/DDBJ databases">
        <authorList>
            <person name="Santos R.A.C."/>
            <person name="Steenwyk J.L."/>
            <person name="Rivero-Menendez O."/>
            <person name="Mead M.E."/>
            <person name="Silva L.P."/>
            <person name="Bastos R.W."/>
            <person name="Alastruey-Izquierdo A."/>
            <person name="Goldman G.H."/>
            <person name="Rokas A."/>
        </authorList>
    </citation>
    <scope>NUCLEOTIDE SEQUENCE</scope>
    <source>
        <strain evidence="6">CNM-CM8927</strain>
    </source>
</reference>
<dbReference type="EMBL" id="JAAAPU010000118">
    <property type="protein sequence ID" value="KAF4202039.1"/>
    <property type="molecule type" value="Genomic_DNA"/>
</dbReference>
<dbReference type="Pfam" id="PF12796">
    <property type="entry name" value="Ank_2"/>
    <property type="match status" value="1"/>
</dbReference>
<evidence type="ECO:0000256" key="1">
    <source>
        <dbReference type="ARBA" id="ARBA00022737"/>
    </source>
</evidence>
<dbReference type="Proteomes" id="UP000649114">
    <property type="component" value="Unassembled WGS sequence"/>
</dbReference>
<evidence type="ECO:0000256" key="4">
    <source>
        <dbReference type="SAM" id="Coils"/>
    </source>
</evidence>
<evidence type="ECO:0000256" key="5">
    <source>
        <dbReference type="SAM" id="MobiDB-lite"/>
    </source>
</evidence>
<feature type="coiled-coil region" evidence="4">
    <location>
        <begin position="850"/>
        <end position="877"/>
    </location>
</feature>
<protein>
    <recommendedName>
        <fullName evidence="8">F-box domain-containing protein</fullName>
    </recommendedName>
</protein>
<evidence type="ECO:0008006" key="8">
    <source>
        <dbReference type="Google" id="ProtNLM"/>
    </source>
</evidence>
<keyword evidence="1" id="KW-0677">Repeat</keyword>
<name>A0AAN5YIK4_ASPLE</name>
<evidence type="ECO:0000256" key="2">
    <source>
        <dbReference type="ARBA" id="ARBA00023043"/>
    </source>
</evidence>
<dbReference type="SMART" id="SM00248">
    <property type="entry name" value="ANK"/>
    <property type="match status" value="5"/>
</dbReference>
<dbReference type="SUPFAM" id="SSF48403">
    <property type="entry name" value="Ankyrin repeat"/>
    <property type="match status" value="1"/>
</dbReference>
<feature type="repeat" description="ANK" evidence="3">
    <location>
        <begin position="215"/>
        <end position="244"/>
    </location>
</feature>
<organism evidence="6 7">
    <name type="scientific">Aspergillus lentulus</name>
    <dbReference type="NCBI Taxonomy" id="293939"/>
    <lineage>
        <taxon>Eukaryota</taxon>
        <taxon>Fungi</taxon>
        <taxon>Dikarya</taxon>
        <taxon>Ascomycota</taxon>
        <taxon>Pezizomycotina</taxon>
        <taxon>Eurotiomycetes</taxon>
        <taxon>Eurotiomycetidae</taxon>
        <taxon>Eurotiales</taxon>
        <taxon>Aspergillaceae</taxon>
        <taxon>Aspergillus</taxon>
        <taxon>Aspergillus subgen. Fumigati</taxon>
    </lineage>
</organism>
<feature type="region of interest" description="Disordered" evidence="5">
    <location>
        <begin position="762"/>
        <end position="794"/>
    </location>
</feature>
<dbReference type="Pfam" id="PF00023">
    <property type="entry name" value="Ank"/>
    <property type="match status" value="1"/>
</dbReference>
<proteinExistence type="predicted"/>
<feature type="compositionally biased region" description="Low complexity" evidence="5">
    <location>
        <begin position="822"/>
        <end position="833"/>
    </location>
</feature>
<sequence length="917" mass="103347">MNLPPEIFELIISSLLPVNARGDVILHHQQELTNVRLVCRIFDKVWSRCFVSGVCASYNYLPDEIQNEWPADSVIWFVRTVLLTHSRRRRGSAASSRENVLGYIFATADSISHFLSKRQADKNEKVDLLEESIHLVSMALVFNNEFKETMHHLEPGLWKSPRTVEVNVVDGLELAVTSSDLLPLLVLRGNVQSVRDFLSNEKAENVNHRNKLFGSALYNAAALNELEIVELLLAHGADVNHIGGRWHTPLQASVAYANATAALSVLLKAGADVNLQSGYAVNNNRTVLMTAAHANNREAVSILLSRKDVVVNLLSCDEESIVHYLCRAGDVNNLRKLLAEHPDADFKHKGEFGTALHAAMNLAHYQFTEGHDEVVGILLELGLSPYDVLKGCGTDIVGWAENIKEEAEEDEAEIPAAVQRILGWRDAKTSARIGVLGTVPLNHLDIKPTVRLPPLFKRDSLREGIASRIRTLRTTPIRIEHDTKDEKIRAKSKMPLSCEQLVEQACLRDAEFPPTPWRWSDGPGFSVLPQVPNRVDLDEMARFWRVVDAVWDYDVWGYPPSWTRLSDAVVFKLLLKKISKIRFENWPFDFNSRGQMRFERAPLGPAVWIERKGRYYYPEIGGRYPPSYVTRENSIYFGRVEVPSWAKDQGAIIISSRGVTSLTFDDEDRVSWDDMAGTPVIWAKEVSLDCPATLTRPTVVTETETEDGQDVIVVSYGPDEEPEDPQGTTDIVHVKKEEVKREDVKKQVMKKERAIKSEVVNGSQRHRLPRTLKREPETQINSRSKRGKATSSTLKRENIPIKLKREPESRIVTGRNTRSRARSSASTQSSKTESWVEMASTMIRQAASANREHQARIGSIREDIKSLQARMDALNASAPLPRALEDVRKLIAEHKDDVQGTEKIERTMNIILQKLPS</sequence>
<evidence type="ECO:0000313" key="6">
    <source>
        <dbReference type="EMBL" id="KAF4202039.1"/>
    </source>
</evidence>
<evidence type="ECO:0000256" key="3">
    <source>
        <dbReference type="PROSITE-ProRule" id="PRU00023"/>
    </source>
</evidence>
<keyword evidence="4" id="KW-0175">Coiled coil</keyword>
<dbReference type="PANTHER" id="PTHR24173">
    <property type="entry name" value="ANKYRIN REPEAT CONTAINING"/>
    <property type="match status" value="1"/>
</dbReference>
<feature type="repeat" description="ANK" evidence="3">
    <location>
        <begin position="245"/>
        <end position="278"/>
    </location>
</feature>